<dbReference type="Proteomes" id="UP000501076">
    <property type="component" value="Chromosome"/>
</dbReference>
<dbReference type="EMBL" id="CP045272">
    <property type="protein sequence ID" value="QJX78068.1"/>
    <property type="molecule type" value="Genomic_DNA"/>
</dbReference>
<dbReference type="RefSeq" id="WP_171777392.1">
    <property type="nucleotide sequence ID" value="NZ_CP045272.1"/>
</dbReference>
<organism evidence="1 2">
    <name type="scientific">Priestia megaterium</name>
    <name type="common">Bacillus megaterium</name>
    <dbReference type="NCBI Taxonomy" id="1404"/>
    <lineage>
        <taxon>Bacteria</taxon>
        <taxon>Bacillati</taxon>
        <taxon>Bacillota</taxon>
        <taxon>Bacilli</taxon>
        <taxon>Bacillales</taxon>
        <taxon>Bacillaceae</taxon>
        <taxon>Priestia</taxon>
    </lineage>
</organism>
<name>A0A6M6E0Z1_PRIMG</name>
<evidence type="ECO:0000313" key="2">
    <source>
        <dbReference type="Proteomes" id="UP000501076"/>
    </source>
</evidence>
<accession>A0A6M6E0Z1</accession>
<protein>
    <submittedName>
        <fullName evidence="1">Uncharacterized protein</fullName>
    </submittedName>
</protein>
<reference evidence="1 2" key="1">
    <citation type="submission" date="2019-10" db="EMBL/GenBank/DDBJ databases">
        <title>Complete genome sequences for adaption low water activity.</title>
        <authorList>
            <person name="Zhao L."/>
            <person name="Zhong J."/>
        </authorList>
    </citation>
    <scope>NUCLEOTIDE SEQUENCE [LARGE SCALE GENOMIC DNA]</scope>
    <source>
        <strain evidence="1 2">FDU301</strain>
    </source>
</reference>
<evidence type="ECO:0000313" key="1">
    <source>
        <dbReference type="EMBL" id="QJX78068.1"/>
    </source>
</evidence>
<proteinExistence type="predicted"/>
<sequence length="151" mass="17223">MKRTAVTAFVLATFLTFGKSMQVKVLTIPELPTTEASKQWALEVNNPDNDYPNLAQSKRGVYHTYCLNMKNVGKDVHDVKVQLFRNESNSNTKYGLLPTMESPELSQKDGHPLHVSNFSLSEEATDLNIVITWKEKGAEREYQETFTFHQK</sequence>
<dbReference type="AlphaFoldDB" id="A0A6M6E0Z1"/>
<gene>
    <name evidence="1" type="ORF">FDZ14_18455</name>
</gene>